<dbReference type="AlphaFoldDB" id="X1MT71"/>
<evidence type="ECO:0000256" key="1">
    <source>
        <dbReference type="ARBA" id="ARBA00022555"/>
    </source>
</evidence>
<protein>
    <recommendedName>
        <fullName evidence="3">tRNA-binding domain-containing protein</fullName>
    </recommendedName>
</protein>
<keyword evidence="2" id="KW-0694">RNA-binding</keyword>
<proteinExistence type="predicted"/>
<dbReference type="SUPFAM" id="SSF50249">
    <property type="entry name" value="Nucleic acid-binding proteins"/>
    <property type="match status" value="1"/>
</dbReference>
<feature type="domain" description="TRNA-binding" evidence="3">
    <location>
        <begin position="1"/>
        <end position="44"/>
    </location>
</feature>
<sequence length="44" mass="4592">LANLKSRKMRFGLSEGMILAADAGGKDVFMLSVDAGAKPGQKVL</sequence>
<evidence type="ECO:0000313" key="4">
    <source>
        <dbReference type="EMBL" id="GAI34877.1"/>
    </source>
</evidence>
<accession>X1MT71</accession>
<reference evidence="4" key="1">
    <citation type="journal article" date="2014" name="Front. Microbiol.">
        <title>High frequency of phylogenetically diverse reductive dehalogenase-homologous genes in deep subseafloor sedimentary metagenomes.</title>
        <authorList>
            <person name="Kawai M."/>
            <person name="Futagami T."/>
            <person name="Toyoda A."/>
            <person name="Takaki Y."/>
            <person name="Nishi S."/>
            <person name="Hori S."/>
            <person name="Arai W."/>
            <person name="Tsubouchi T."/>
            <person name="Morono Y."/>
            <person name="Uchiyama I."/>
            <person name="Ito T."/>
            <person name="Fujiyama A."/>
            <person name="Inagaki F."/>
            <person name="Takami H."/>
        </authorList>
    </citation>
    <scope>NUCLEOTIDE SEQUENCE</scope>
    <source>
        <strain evidence="4">Expedition CK06-06</strain>
    </source>
</reference>
<gene>
    <name evidence="4" type="ORF">S06H3_45673</name>
</gene>
<keyword evidence="1" id="KW-0820">tRNA-binding</keyword>
<dbReference type="GO" id="GO:0000049">
    <property type="term" value="F:tRNA binding"/>
    <property type="evidence" value="ECO:0007669"/>
    <property type="project" value="UniProtKB-KW"/>
</dbReference>
<dbReference type="EMBL" id="BARV01028546">
    <property type="protein sequence ID" value="GAI34877.1"/>
    <property type="molecule type" value="Genomic_DNA"/>
</dbReference>
<feature type="non-terminal residue" evidence="4">
    <location>
        <position position="1"/>
    </location>
</feature>
<comment type="caution">
    <text evidence="4">The sequence shown here is derived from an EMBL/GenBank/DDBJ whole genome shotgun (WGS) entry which is preliminary data.</text>
</comment>
<dbReference type="PROSITE" id="PS50886">
    <property type="entry name" value="TRBD"/>
    <property type="match status" value="1"/>
</dbReference>
<evidence type="ECO:0000256" key="2">
    <source>
        <dbReference type="ARBA" id="ARBA00022884"/>
    </source>
</evidence>
<evidence type="ECO:0000259" key="3">
    <source>
        <dbReference type="PROSITE" id="PS50886"/>
    </source>
</evidence>
<dbReference type="Gene3D" id="2.40.50.140">
    <property type="entry name" value="Nucleic acid-binding proteins"/>
    <property type="match status" value="1"/>
</dbReference>
<name>X1MT71_9ZZZZ</name>
<dbReference type="InterPro" id="IPR012340">
    <property type="entry name" value="NA-bd_OB-fold"/>
</dbReference>
<organism evidence="4">
    <name type="scientific">marine sediment metagenome</name>
    <dbReference type="NCBI Taxonomy" id="412755"/>
    <lineage>
        <taxon>unclassified sequences</taxon>
        <taxon>metagenomes</taxon>
        <taxon>ecological metagenomes</taxon>
    </lineage>
</organism>
<dbReference type="InterPro" id="IPR002547">
    <property type="entry name" value="tRNA-bd_dom"/>
</dbReference>
<dbReference type="Pfam" id="PF01588">
    <property type="entry name" value="tRNA_bind"/>
    <property type="match status" value="1"/>
</dbReference>